<dbReference type="EMBL" id="MWPS01000044">
    <property type="protein sequence ID" value="OPG15069.1"/>
    <property type="molecule type" value="Genomic_DNA"/>
</dbReference>
<sequence>MKRFGKLLYDEDIEHWRFEDRHGAWWLHSGDTVAFHLGDRYVQGRIEHAENWYVLLGDARLSLWHKGTYAVRMEK</sequence>
<keyword evidence="3" id="KW-1185">Reference proteome</keyword>
<gene>
    <name evidence="2" type="ORF">B2M26_13790</name>
</gene>
<evidence type="ECO:0000259" key="1">
    <source>
        <dbReference type="Pfam" id="PF17295"/>
    </source>
</evidence>
<dbReference type="Gene3D" id="2.40.10.390">
    <property type="match status" value="1"/>
</dbReference>
<dbReference type="Pfam" id="PF17295">
    <property type="entry name" value="DUF5348"/>
    <property type="match status" value="1"/>
</dbReference>
<accession>A0A1V4EQ66</accession>
<organism evidence="2 3">
    <name type="scientific">Ferroacidibacillus organovorans</name>
    <dbReference type="NCBI Taxonomy" id="1765683"/>
    <lineage>
        <taxon>Bacteria</taxon>
        <taxon>Bacillati</taxon>
        <taxon>Bacillota</taxon>
        <taxon>Bacilli</taxon>
        <taxon>Bacillales</taxon>
        <taxon>Alicyclobacillaceae</taxon>
        <taxon>Ferroacidibacillus</taxon>
    </lineage>
</organism>
<protein>
    <recommendedName>
        <fullName evidence="1">DUF5348 domain-containing protein</fullName>
    </recommendedName>
</protein>
<evidence type="ECO:0000313" key="2">
    <source>
        <dbReference type="EMBL" id="OPG15069.1"/>
    </source>
</evidence>
<dbReference type="RefSeq" id="WP_079291729.1">
    <property type="nucleotide sequence ID" value="NZ_MWPS01000044.1"/>
</dbReference>
<dbReference type="InterPro" id="IPR035255">
    <property type="entry name" value="DUF5348"/>
</dbReference>
<dbReference type="Proteomes" id="UP000190229">
    <property type="component" value="Unassembled WGS sequence"/>
</dbReference>
<dbReference type="AlphaFoldDB" id="A0A1V4EQ66"/>
<comment type="caution">
    <text evidence="2">The sequence shown here is derived from an EMBL/GenBank/DDBJ whole genome shotgun (WGS) entry which is preliminary data.</text>
</comment>
<proteinExistence type="predicted"/>
<feature type="domain" description="DUF5348" evidence="1">
    <location>
        <begin position="5"/>
        <end position="72"/>
    </location>
</feature>
<name>A0A1V4EQ66_9BACL</name>
<evidence type="ECO:0000313" key="3">
    <source>
        <dbReference type="Proteomes" id="UP000190229"/>
    </source>
</evidence>
<reference evidence="2 3" key="1">
    <citation type="submission" date="2017-02" db="EMBL/GenBank/DDBJ databases">
        <title>Draft genome of Acidibacillus ferrooxidans Huett2.</title>
        <authorList>
            <person name="Schopf S."/>
        </authorList>
    </citation>
    <scope>NUCLEOTIDE SEQUENCE [LARGE SCALE GENOMIC DNA]</scope>
    <source>
        <strain evidence="2 3">Huett2</strain>
    </source>
</reference>